<keyword evidence="2" id="KW-0810">Translation regulation</keyword>
<feature type="repeat" description="Pumilio" evidence="4">
    <location>
        <begin position="755"/>
        <end position="790"/>
    </location>
</feature>
<feature type="domain" description="PUM-HD" evidence="5">
    <location>
        <begin position="618"/>
        <end position="819"/>
    </location>
</feature>
<evidence type="ECO:0000256" key="2">
    <source>
        <dbReference type="ARBA" id="ARBA00022845"/>
    </source>
</evidence>
<sequence length="819" mass="92861">MEGSFLAIENLLSQNTTWNASLGSLNRDMQKDDSGKGSLYLSRGTLATHKEESEDYSTQQMYDNELDKAIGKWHRQDVASTSSQHTNLVMRASTESFWWRDLKLVQQHPHQGKQLDNSILWKVGCGDKFKFWEDKWRGGESQLSVKYRRLYTISAQQHQLIQQVGTFKEEGWEWHFQWRRPLFDSEIEMAVAFIQEVEGITISSDSNDHWRWTAEPNGSYSARSAYRAIREGLLGEGQDGGFKELWKLRVPSKVAMFAWRLIKDRLPTRDNLKKKRVELQEYLCPFCRSAEESASHLFFHCNKIIPIWWQAGSWVNLVAVYPFHPRQHFLQHFYGVCDGMQAHRWQWWWLALTYTIWKHRNSIIFSNAVFNAHKEDFPHNMSPVYDKFLGVVDELIGIDTGSSSSHGPPVTTVDAVKPTIGADDIRLSSTVDSPAPVTSSSSLNSTGSMGFNDLHVTIVESQLRALSVSNLPNSESRSYEDKWENSFQNNLMQHQLQNYPCEVPSTNSQSEKCTYVGMEQFLHNPSKFSSDASGIYSLQYVGAYPFSPTAVPPYIAAYPPHGSVPLVDGATGSSFTPQAPGVSSTAGNNSHGAEMMHANKFFGQFGFPLQPSFGDPIFMQYHQQPFAEGYGVSGHLLAPRASVGGQIGPFDSQKRPSSGAYLDDKKQKLESCCVKEKELVFKEVLPHTSKLMTDVFGNYVIQKFFEYGSPEQRKELANRLLCQIPPLGLQMYGCCVVQKALEVIDLEQKAQLVHELDGNVMRCVRDQNGNHAIQKCIESIPTKNIDFIIFAFRGEIVILSMHPYGCRVISRSLSQHTYK</sequence>
<dbReference type="PANTHER" id="PTHR12537">
    <property type="entry name" value="RNA BINDING PROTEIN PUMILIO-RELATED"/>
    <property type="match status" value="1"/>
</dbReference>
<dbReference type="AlphaFoldDB" id="A0A445G374"/>
<keyword evidence="7" id="KW-1185">Reference proteome</keyword>
<dbReference type="GO" id="GO:0006417">
    <property type="term" value="P:regulation of translation"/>
    <property type="evidence" value="ECO:0007669"/>
    <property type="project" value="UniProtKB-KW"/>
</dbReference>
<feature type="repeat" description="Pumilio" evidence="4">
    <location>
        <begin position="683"/>
        <end position="718"/>
    </location>
</feature>
<dbReference type="PANTHER" id="PTHR12537:SF119">
    <property type="entry name" value="PUMILIO HOMOLOG 6, CHLOROPLASTIC"/>
    <property type="match status" value="1"/>
</dbReference>
<keyword evidence="3" id="KW-0694">RNA-binding</keyword>
<dbReference type="Pfam" id="PF00806">
    <property type="entry name" value="PUF"/>
    <property type="match status" value="4"/>
</dbReference>
<feature type="repeat" description="Pumilio" evidence="4">
    <location>
        <begin position="791"/>
        <end position="819"/>
    </location>
</feature>
<proteinExistence type="predicted"/>
<gene>
    <name evidence="6" type="ORF">D0Y65_045023</name>
</gene>
<evidence type="ECO:0000313" key="7">
    <source>
        <dbReference type="Proteomes" id="UP000289340"/>
    </source>
</evidence>
<dbReference type="SUPFAM" id="SSF48371">
    <property type="entry name" value="ARM repeat"/>
    <property type="match status" value="1"/>
</dbReference>
<dbReference type="PROSITE" id="PS50302">
    <property type="entry name" value="PUM"/>
    <property type="match status" value="4"/>
</dbReference>
<name>A0A445G374_GLYSO</name>
<dbReference type="Proteomes" id="UP000289340">
    <property type="component" value="Chromosome 17"/>
</dbReference>
<dbReference type="EMBL" id="QZWG01000017">
    <property type="protein sequence ID" value="RZB55495.1"/>
    <property type="molecule type" value="Genomic_DNA"/>
</dbReference>
<dbReference type="GO" id="GO:0005737">
    <property type="term" value="C:cytoplasm"/>
    <property type="evidence" value="ECO:0007669"/>
    <property type="project" value="TreeGrafter"/>
</dbReference>
<dbReference type="InterPro" id="IPR033133">
    <property type="entry name" value="PUM-HD"/>
</dbReference>
<dbReference type="Gene3D" id="1.25.10.10">
    <property type="entry name" value="Leucine-rich Repeat Variant"/>
    <property type="match status" value="1"/>
</dbReference>
<dbReference type="Pfam" id="PF13966">
    <property type="entry name" value="zf-RVT"/>
    <property type="match status" value="1"/>
</dbReference>
<evidence type="ECO:0000256" key="3">
    <source>
        <dbReference type="ARBA" id="ARBA00022884"/>
    </source>
</evidence>
<keyword evidence="1" id="KW-0677">Repeat</keyword>
<accession>A0A445G374</accession>
<dbReference type="GO" id="GO:0003729">
    <property type="term" value="F:mRNA binding"/>
    <property type="evidence" value="ECO:0007669"/>
    <property type="project" value="TreeGrafter"/>
</dbReference>
<evidence type="ECO:0000313" key="6">
    <source>
        <dbReference type="EMBL" id="RZB55495.1"/>
    </source>
</evidence>
<evidence type="ECO:0000256" key="1">
    <source>
        <dbReference type="ARBA" id="ARBA00022737"/>
    </source>
</evidence>
<dbReference type="InterPro" id="IPR026960">
    <property type="entry name" value="RVT-Znf"/>
</dbReference>
<protein>
    <submittedName>
        <fullName evidence="6">Pumilio-like 6, chloroplastic</fullName>
    </submittedName>
</protein>
<evidence type="ECO:0000256" key="4">
    <source>
        <dbReference type="PROSITE-ProRule" id="PRU00317"/>
    </source>
</evidence>
<dbReference type="InterPro" id="IPR016024">
    <property type="entry name" value="ARM-type_fold"/>
</dbReference>
<dbReference type="InterPro" id="IPR011989">
    <property type="entry name" value="ARM-like"/>
</dbReference>
<feature type="repeat" description="Pumilio" evidence="4">
    <location>
        <begin position="719"/>
        <end position="754"/>
    </location>
</feature>
<reference evidence="6 7" key="1">
    <citation type="submission" date="2018-09" db="EMBL/GenBank/DDBJ databases">
        <title>A high-quality reference genome of wild soybean provides a powerful tool to mine soybean genomes.</title>
        <authorList>
            <person name="Xie M."/>
            <person name="Chung C.Y.L."/>
            <person name="Li M.-W."/>
            <person name="Wong F.-L."/>
            <person name="Chan T.-F."/>
            <person name="Lam H.-M."/>
        </authorList>
    </citation>
    <scope>NUCLEOTIDE SEQUENCE [LARGE SCALE GENOMIC DNA]</scope>
    <source>
        <strain evidence="7">cv. W05</strain>
        <tissue evidence="6">Hypocotyl of etiolated seedlings</tissue>
    </source>
</reference>
<comment type="caution">
    <text evidence="6">The sequence shown here is derived from an EMBL/GenBank/DDBJ whole genome shotgun (WGS) entry which is preliminary data.</text>
</comment>
<dbReference type="InterPro" id="IPR001313">
    <property type="entry name" value="Pumilio_RNA-bd_rpt"/>
</dbReference>
<evidence type="ECO:0000259" key="5">
    <source>
        <dbReference type="PROSITE" id="PS50303"/>
    </source>
</evidence>
<dbReference type="PROSITE" id="PS50303">
    <property type="entry name" value="PUM_HD"/>
    <property type="match status" value="1"/>
</dbReference>
<dbReference type="SMART" id="SM00025">
    <property type="entry name" value="Pumilio"/>
    <property type="match status" value="4"/>
</dbReference>
<organism evidence="6 7">
    <name type="scientific">Glycine soja</name>
    <name type="common">Wild soybean</name>
    <dbReference type="NCBI Taxonomy" id="3848"/>
    <lineage>
        <taxon>Eukaryota</taxon>
        <taxon>Viridiplantae</taxon>
        <taxon>Streptophyta</taxon>
        <taxon>Embryophyta</taxon>
        <taxon>Tracheophyta</taxon>
        <taxon>Spermatophyta</taxon>
        <taxon>Magnoliopsida</taxon>
        <taxon>eudicotyledons</taxon>
        <taxon>Gunneridae</taxon>
        <taxon>Pentapetalae</taxon>
        <taxon>rosids</taxon>
        <taxon>fabids</taxon>
        <taxon>Fabales</taxon>
        <taxon>Fabaceae</taxon>
        <taxon>Papilionoideae</taxon>
        <taxon>50 kb inversion clade</taxon>
        <taxon>NPAAA clade</taxon>
        <taxon>indigoferoid/millettioid clade</taxon>
        <taxon>Phaseoleae</taxon>
        <taxon>Glycine</taxon>
        <taxon>Glycine subgen. Soja</taxon>
    </lineage>
</organism>